<dbReference type="AlphaFoldDB" id="A0A559IW24"/>
<dbReference type="PANTHER" id="PTHR30015">
    <property type="entry name" value="MRR RESTRICTION SYSTEM PROTEIN"/>
    <property type="match status" value="1"/>
</dbReference>
<keyword evidence="2" id="KW-0255">Endonuclease</keyword>
<dbReference type="InterPro" id="IPR011335">
    <property type="entry name" value="Restrct_endonuc-II-like"/>
</dbReference>
<dbReference type="GO" id="GO:0003677">
    <property type="term" value="F:DNA binding"/>
    <property type="evidence" value="ECO:0007669"/>
    <property type="project" value="InterPro"/>
</dbReference>
<feature type="domain" description="Restriction endonuclease type IV Mrr" evidence="1">
    <location>
        <begin position="21"/>
        <end position="136"/>
    </location>
</feature>
<keyword evidence="2" id="KW-0540">Nuclease</keyword>
<comment type="caution">
    <text evidence="2">The sequence shown here is derived from an EMBL/GenBank/DDBJ whole genome shotgun (WGS) entry which is preliminary data.</text>
</comment>
<dbReference type="Proteomes" id="UP000318102">
    <property type="component" value="Unassembled WGS sequence"/>
</dbReference>
<dbReference type="GO" id="GO:0015666">
    <property type="term" value="F:restriction endodeoxyribonuclease activity"/>
    <property type="evidence" value="ECO:0007669"/>
    <property type="project" value="TreeGrafter"/>
</dbReference>
<dbReference type="InterPro" id="IPR052906">
    <property type="entry name" value="Type_IV_Methyl-Rstrct_Enzyme"/>
</dbReference>
<dbReference type="Gene3D" id="3.40.1350.10">
    <property type="match status" value="1"/>
</dbReference>
<protein>
    <submittedName>
        <fullName evidence="2">Restriction endonuclease</fullName>
    </submittedName>
</protein>
<organism evidence="2 3">
    <name type="scientific">Paenibacillus agilis</name>
    <dbReference type="NCBI Taxonomy" id="3020863"/>
    <lineage>
        <taxon>Bacteria</taxon>
        <taxon>Bacillati</taxon>
        <taxon>Bacillota</taxon>
        <taxon>Bacilli</taxon>
        <taxon>Bacillales</taxon>
        <taxon>Paenibacillaceae</taxon>
        <taxon>Paenibacillus</taxon>
    </lineage>
</organism>
<gene>
    <name evidence="2" type="ORF">FPZ44_01395</name>
</gene>
<dbReference type="InterPro" id="IPR007560">
    <property type="entry name" value="Restrct_endonuc_IV_Mrr"/>
</dbReference>
<dbReference type="Pfam" id="PF04471">
    <property type="entry name" value="Mrr_cat"/>
    <property type="match status" value="1"/>
</dbReference>
<dbReference type="SUPFAM" id="SSF52980">
    <property type="entry name" value="Restriction endonuclease-like"/>
    <property type="match status" value="1"/>
</dbReference>
<evidence type="ECO:0000313" key="2">
    <source>
        <dbReference type="EMBL" id="TVX91830.1"/>
    </source>
</evidence>
<keyword evidence="3" id="KW-1185">Reference proteome</keyword>
<sequence length="207" mass="24126">MRSKEFKREVDKINPYREFVASISATEFEKFCFEILNAYAEAEALKDFSILHNQKVQTNDGEYQIDIIAEFIALSVSFKVIVECKRYMRTVEREKIVVLADKVRSLGAHKGILISTSGFQSGAIEYARQHGIALLQIFDKSIMHIQNSSNPQIDHILIEFIKQSPKYYAYQWSTRLNDFPDKQIYPSKTMLLEIHKKILKQYYGNNK</sequence>
<dbReference type="PANTHER" id="PTHR30015:SF7">
    <property type="entry name" value="TYPE IV METHYL-DIRECTED RESTRICTION ENZYME ECOKMRR"/>
    <property type="match status" value="1"/>
</dbReference>
<keyword evidence="2" id="KW-0378">Hydrolase</keyword>
<accession>A0A559IW24</accession>
<evidence type="ECO:0000259" key="1">
    <source>
        <dbReference type="Pfam" id="PF04471"/>
    </source>
</evidence>
<dbReference type="GO" id="GO:0009307">
    <property type="term" value="P:DNA restriction-modification system"/>
    <property type="evidence" value="ECO:0007669"/>
    <property type="project" value="InterPro"/>
</dbReference>
<dbReference type="InterPro" id="IPR011856">
    <property type="entry name" value="tRNA_endonuc-like_dom_sf"/>
</dbReference>
<proteinExistence type="predicted"/>
<reference evidence="2 3" key="1">
    <citation type="submission" date="2019-07" db="EMBL/GenBank/DDBJ databases">
        <authorList>
            <person name="Kim J."/>
        </authorList>
    </citation>
    <scope>NUCLEOTIDE SEQUENCE [LARGE SCALE GENOMIC DNA]</scope>
    <source>
        <strain evidence="2 3">N4</strain>
    </source>
</reference>
<evidence type="ECO:0000313" key="3">
    <source>
        <dbReference type="Proteomes" id="UP000318102"/>
    </source>
</evidence>
<dbReference type="EMBL" id="VNJK01000001">
    <property type="protein sequence ID" value="TVX91830.1"/>
    <property type="molecule type" value="Genomic_DNA"/>
</dbReference>
<name>A0A559IW24_9BACL</name>
<dbReference type="OrthoDB" id="8455814at2"/>